<protein>
    <submittedName>
        <fullName evidence="2">Porin</fullName>
    </submittedName>
</protein>
<evidence type="ECO:0000313" key="2">
    <source>
        <dbReference type="EMBL" id="MBJ7882754.1"/>
    </source>
</evidence>
<name>A0A934KS10_9FLAO</name>
<feature type="signal peptide" evidence="1">
    <location>
        <begin position="1"/>
        <end position="20"/>
    </location>
</feature>
<feature type="chain" id="PRO_5037922663" evidence="1">
    <location>
        <begin position="21"/>
        <end position="400"/>
    </location>
</feature>
<dbReference type="EMBL" id="JAEHJZ010000053">
    <property type="protein sequence ID" value="MBJ7882754.1"/>
    <property type="molecule type" value="Genomic_DNA"/>
</dbReference>
<gene>
    <name evidence="2" type="ORF">JEM65_19130</name>
</gene>
<sequence>MKLSSALVVLFLGVGNFLNAQHIEGPSLGNGIFNVIGKDSTFTMKMGLQLQFQGAAQWEEQDGSFSDAQSQFLIRRARLKFDGFVYSPKLTYKVALGLSNRDVSGASIYTGNAPRYILDAVMKWNFYRNFELWFGQTKLPGDLETLTSSTNLQFVDRSLLSKTYTIDRDLGLQLHHQTQLSEKILLKEAFAVSQGEGRNITYGNLGGLQFTSRLELYPFGDFNKGGAFVGGDLFREPTPKLAVALAYDYNNNAVKTRSNQGAYMITDAGLHQTDISTVYIDAVFKYRGFSLLAAFAERTADEPIAKNADGIDTGYVVEVGTGLNVQLGYVLENNWELSGRYSNITPETPITGDPSENQYTLGVSKYILGHKLKVQSDFSYLDVTGSDDQLLFRLQFAVQF</sequence>
<reference evidence="2 3" key="1">
    <citation type="submission" date="2020-09" db="EMBL/GenBank/DDBJ databases">
        <title>Draft genome of Gelidibacter salicanalis PAMC21136.</title>
        <authorList>
            <person name="Park H."/>
        </authorList>
    </citation>
    <scope>NUCLEOTIDE SEQUENCE [LARGE SCALE GENOMIC DNA]</scope>
    <source>
        <strain evidence="2 3">PAMC21136</strain>
    </source>
</reference>
<evidence type="ECO:0000256" key="1">
    <source>
        <dbReference type="SAM" id="SignalP"/>
    </source>
</evidence>
<dbReference type="SUPFAM" id="SSF56935">
    <property type="entry name" value="Porins"/>
    <property type="match status" value="1"/>
</dbReference>
<evidence type="ECO:0000313" key="3">
    <source>
        <dbReference type="Proteomes" id="UP000662373"/>
    </source>
</evidence>
<dbReference type="Proteomes" id="UP000662373">
    <property type="component" value="Unassembled WGS sequence"/>
</dbReference>
<dbReference type="InterPro" id="IPR010870">
    <property type="entry name" value="Porin_O/P"/>
</dbReference>
<dbReference type="Gene3D" id="2.40.160.10">
    <property type="entry name" value="Porin"/>
    <property type="match status" value="1"/>
</dbReference>
<keyword evidence="3" id="KW-1185">Reference proteome</keyword>
<organism evidence="2 3">
    <name type="scientific">Gelidibacter salicanalis</name>
    <dbReference type="NCBI Taxonomy" id="291193"/>
    <lineage>
        <taxon>Bacteria</taxon>
        <taxon>Pseudomonadati</taxon>
        <taxon>Bacteroidota</taxon>
        <taxon>Flavobacteriia</taxon>
        <taxon>Flavobacteriales</taxon>
        <taxon>Flavobacteriaceae</taxon>
        <taxon>Gelidibacter</taxon>
    </lineage>
</organism>
<dbReference type="AlphaFoldDB" id="A0A934KS10"/>
<dbReference type="InterPro" id="IPR023614">
    <property type="entry name" value="Porin_dom_sf"/>
</dbReference>
<accession>A0A934KS10</accession>
<comment type="caution">
    <text evidence="2">The sequence shown here is derived from an EMBL/GenBank/DDBJ whole genome shotgun (WGS) entry which is preliminary data.</text>
</comment>
<proteinExistence type="predicted"/>
<dbReference type="Pfam" id="PF07396">
    <property type="entry name" value="Porin_O_P"/>
    <property type="match status" value="1"/>
</dbReference>
<dbReference type="RefSeq" id="WP_199603067.1">
    <property type="nucleotide sequence ID" value="NZ_JAEHJZ010000053.1"/>
</dbReference>
<keyword evidence="1" id="KW-0732">Signal</keyword>